<reference evidence="2 3" key="1">
    <citation type="submission" date="2017-03" db="EMBL/GenBank/DDBJ databases">
        <title>WGS assembly of Porphyra umbilicalis.</title>
        <authorList>
            <person name="Brawley S.H."/>
            <person name="Blouin N.A."/>
            <person name="Ficko-Blean E."/>
            <person name="Wheeler G.L."/>
            <person name="Lohr M."/>
            <person name="Goodson H.V."/>
            <person name="Jenkins J.W."/>
            <person name="Blaby-Haas C.E."/>
            <person name="Helliwell K.E."/>
            <person name="Chan C."/>
            <person name="Marriage T."/>
            <person name="Bhattacharya D."/>
            <person name="Klein A.S."/>
            <person name="Badis Y."/>
            <person name="Brodie J."/>
            <person name="Cao Y."/>
            <person name="Collen J."/>
            <person name="Dittami S.M."/>
            <person name="Gachon C.M."/>
            <person name="Green B.R."/>
            <person name="Karpowicz S."/>
            <person name="Kim J.W."/>
            <person name="Kudahl U."/>
            <person name="Lin S."/>
            <person name="Michel G."/>
            <person name="Mittag M."/>
            <person name="Olson B.J."/>
            <person name="Pangilinan J."/>
            <person name="Peng Y."/>
            <person name="Qiu H."/>
            <person name="Shu S."/>
            <person name="Singer J.T."/>
            <person name="Smith A.G."/>
            <person name="Sprecher B.N."/>
            <person name="Wagner V."/>
            <person name="Wang W."/>
            <person name="Wang Z.-Y."/>
            <person name="Yan J."/>
            <person name="Yarish C."/>
            <person name="Zoeuner-Riek S."/>
            <person name="Zhuang Y."/>
            <person name="Zou Y."/>
            <person name="Lindquist E.A."/>
            <person name="Grimwood J."/>
            <person name="Barry K."/>
            <person name="Rokhsar D.S."/>
            <person name="Schmutz J."/>
            <person name="Stiller J.W."/>
            <person name="Grossman A.R."/>
            <person name="Prochnik S.E."/>
        </authorList>
    </citation>
    <scope>NUCLEOTIDE SEQUENCE [LARGE SCALE GENOMIC DNA]</scope>
    <source>
        <strain evidence="2">4086291</strain>
    </source>
</reference>
<feature type="compositionally biased region" description="Polar residues" evidence="1">
    <location>
        <begin position="543"/>
        <end position="553"/>
    </location>
</feature>
<protein>
    <submittedName>
        <fullName evidence="2">Uncharacterized protein</fullName>
    </submittedName>
</protein>
<gene>
    <name evidence="2" type="ORF">BU14_0051s0012</name>
</gene>
<dbReference type="Proteomes" id="UP000218209">
    <property type="component" value="Unassembled WGS sequence"/>
</dbReference>
<accession>A0A1X6PI07</accession>
<feature type="compositionally biased region" description="Gly residues" evidence="1">
    <location>
        <begin position="449"/>
        <end position="471"/>
    </location>
</feature>
<proteinExistence type="predicted"/>
<feature type="compositionally biased region" description="Low complexity" evidence="1">
    <location>
        <begin position="246"/>
        <end position="291"/>
    </location>
</feature>
<sequence length="703" mass="73626">MIPEDTCAVLMTTLFTVTSAVSSRPSSLPVLLVCHVLMVMRDLAFRHSNIETTALRSYLTIKLQHATSTQVAELLTKLLKVRKGVIEIKERITVMKHVFNQPGDVFADATKLMLNPLSKKWNWLVRNLKLRSTVVLTVVRVPAPRRATPVSSDAAVIVAAIRRVWSTAGQSLPPGITAKLIRGPDDDEDEVKELAISWAKIHESHAESEPLLAALRSRFLAGPEGTMATDNISPGGAAGDVPPTGGASQPPADAAEAAEVAASGAAANSPARSSRGRAAPSSTPVVASAKSTRGKRPATYAGSVTQSVKSLRSSKLQAKLKQTNHAAVTAIMQDDPTDVVSPPYLIAKVPKNLVWPHGGIVVFVQFPFLLDTSWKHFSKYIVHCRKTVCNSDDVDGEGGLYELFVTLTTNDDKRNNQGVSVRGPVSDANGGRSETDSPPRQVSRATTGGTVGDTGGTGGTGGVGGTGGAGGAAPQADYAASVGSAGGATVVGGSPMSSRRREKMPRAAPKTVDGDDDGDDDAYEDKEEGSESSKTPAAGGTDAMSSPSLPSRTSAERPSAALPPSSRPTSAAAARGGPAGPSRSTVDTDGLADAAAVQLQESNNFAPMPIGLQNMFLRLVGKDTESLGLAPAEKVQMAVLKCSAPSSFSLHTSFMTMMELDTTETASFKRHNHEYIYAAFPAAAPRVTTAVDLTDELDMDLDE</sequence>
<feature type="region of interest" description="Disordered" evidence="1">
    <location>
        <begin position="225"/>
        <end position="302"/>
    </location>
</feature>
<organism evidence="2 3">
    <name type="scientific">Porphyra umbilicalis</name>
    <name type="common">Purple laver</name>
    <name type="synonym">Red alga</name>
    <dbReference type="NCBI Taxonomy" id="2786"/>
    <lineage>
        <taxon>Eukaryota</taxon>
        <taxon>Rhodophyta</taxon>
        <taxon>Bangiophyceae</taxon>
        <taxon>Bangiales</taxon>
        <taxon>Bangiaceae</taxon>
        <taxon>Porphyra</taxon>
    </lineage>
</organism>
<evidence type="ECO:0000313" key="3">
    <source>
        <dbReference type="Proteomes" id="UP000218209"/>
    </source>
</evidence>
<evidence type="ECO:0000256" key="1">
    <source>
        <dbReference type="SAM" id="MobiDB-lite"/>
    </source>
</evidence>
<dbReference type="AlphaFoldDB" id="A0A1X6PI07"/>
<name>A0A1X6PI07_PORUM</name>
<feature type="compositionally biased region" description="Acidic residues" evidence="1">
    <location>
        <begin position="514"/>
        <end position="530"/>
    </location>
</feature>
<keyword evidence="3" id="KW-1185">Reference proteome</keyword>
<feature type="compositionally biased region" description="Low complexity" evidence="1">
    <location>
        <begin position="556"/>
        <end position="584"/>
    </location>
</feature>
<dbReference type="EMBL" id="KV918774">
    <property type="protein sequence ID" value="OSX80492.1"/>
    <property type="molecule type" value="Genomic_DNA"/>
</dbReference>
<evidence type="ECO:0000313" key="2">
    <source>
        <dbReference type="EMBL" id="OSX80492.1"/>
    </source>
</evidence>
<feature type="region of interest" description="Disordered" evidence="1">
    <location>
        <begin position="412"/>
        <end position="587"/>
    </location>
</feature>